<dbReference type="InterPro" id="IPR003661">
    <property type="entry name" value="HisK_dim/P_dom"/>
</dbReference>
<feature type="domain" description="PAC" evidence="11">
    <location>
        <begin position="892"/>
        <end position="944"/>
    </location>
</feature>
<dbReference type="NCBIfam" id="TIGR00229">
    <property type="entry name" value="sensory_box"/>
    <property type="match status" value="4"/>
</dbReference>
<evidence type="ECO:0000259" key="8">
    <source>
        <dbReference type="PROSITE" id="PS50109"/>
    </source>
</evidence>
<evidence type="ECO:0000313" key="12">
    <source>
        <dbReference type="EMBL" id="MCW6036108.1"/>
    </source>
</evidence>
<dbReference type="InterPro" id="IPR001789">
    <property type="entry name" value="Sig_transdc_resp-reg_receiver"/>
</dbReference>
<dbReference type="InterPro" id="IPR001610">
    <property type="entry name" value="PAC"/>
</dbReference>
<dbReference type="SUPFAM" id="SSF55785">
    <property type="entry name" value="PYP-like sensor domain (PAS domain)"/>
    <property type="match status" value="6"/>
</dbReference>
<reference evidence="12 13" key="1">
    <citation type="submission" date="2021-08" db="EMBL/GenBank/DDBJ databases">
        <title>Draft genome sequence of Spirulina subsalsa with high tolerance to salinity and hype-accumulation of phycocyanin.</title>
        <authorList>
            <person name="Pei H."/>
            <person name="Jiang L."/>
        </authorList>
    </citation>
    <scope>NUCLEOTIDE SEQUENCE [LARGE SCALE GENOMIC DNA]</scope>
    <source>
        <strain evidence="12 13">FACHB-351</strain>
    </source>
</reference>
<dbReference type="InterPro" id="IPR003594">
    <property type="entry name" value="HATPase_dom"/>
</dbReference>
<proteinExistence type="predicted"/>
<dbReference type="SMART" id="SM00388">
    <property type="entry name" value="HisKA"/>
    <property type="match status" value="1"/>
</dbReference>
<feature type="domain" description="PAS" evidence="10">
    <location>
        <begin position="402"/>
        <end position="476"/>
    </location>
</feature>
<comment type="caution">
    <text evidence="12">The sequence shown here is derived from an EMBL/GenBank/DDBJ whole genome shotgun (WGS) entry which is preliminary data.</text>
</comment>
<name>A0ABT3L3N3_9CYAN</name>
<dbReference type="InterPro" id="IPR005467">
    <property type="entry name" value="His_kinase_dom"/>
</dbReference>
<dbReference type="PROSITE" id="PS50110">
    <property type="entry name" value="RESPONSE_REGULATORY"/>
    <property type="match status" value="1"/>
</dbReference>
<keyword evidence="5" id="KW-0418">Kinase</keyword>
<accession>A0ABT3L3N3</accession>
<evidence type="ECO:0000256" key="6">
    <source>
        <dbReference type="ARBA" id="ARBA00023012"/>
    </source>
</evidence>
<evidence type="ECO:0000256" key="2">
    <source>
        <dbReference type="ARBA" id="ARBA00012438"/>
    </source>
</evidence>
<dbReference type="SMART" id="SM00387">
    <property type="entry name" value="HATPase_c"/>
    <property type="match status" value="1"/>
</dbReference>
<dbReference type="InterPro" id="IPR036097">
    <property type="entry name" value="HisK_dim/P_sf"/>
</dbReference>
<dbReference type="CDD" id="cd00130">
    <property type="entry name" value="PAS"/>
    <property type="match status" value="5"/>
</dbReference>
<dbReference type="PANTHER" id="PTHR43304:SF1">
    <property type="entry name" value="PAC DOMAIN-CONTAINING PROTEIN"/>
    <property type="match status" value="1"/>
</dbReference>
<feature type="domain" description="Response regulatory" evidence="9">
    <location>
        <begin position="1221"/>
        <end position="1336"/>
    </location>
</feature>
<dbReference type="Gene3D" id="3.30.565.10">
    <property type="entry name" value="Histidine kinase-like ATPase, C-terminal domain"/>
    <property type="match status" value="1"/>
</dbReference>
<protein>
    <recommendedName>
        <fullName evidence="2">histidine kinase</fullName>
        <ecNumber evidence="2">2.7.13.3</ecNumber>
    </recommendedName>
</protein>
<keyword evidence="6" id="KW-0902">Two-component regulatory system</keyword>
<evidence type="ECO:0000313" key="13">
    <source>
        <dbReference type="Proteomes" id="UP001526426"/>
    </source>
</evidence>
<keyword evidence="13" id="KW-1185">Reference proteome</keyword>
<dbReference type="SUPFAM" id="SSF55874">
    <property type="entry name" value="ATPase domain of HSP90 chaperone/DNA topoisomerase II/histidine kinase"/>
    <property type="match status" value="1"/>
</dbReference>
<dbReference type="Gene3D" id="3.30.450.20">
    <property type="entry name" value="PAS domain"/>
    <property type="match status" value="6"/>
</dbReference>
<dbReference type="InterPro" id="IPR000700">
    <property type="entry name" value="PAS-assoc_C"/>
</dbReference>
<feature type="domain" description="PAC" evidence="11">
    <location>
        <begin position="481"/>
        <end position="534"/>
    </location>
</feature>
<organism evidence="12 13">
    <name type="scientific">Spirulina subsalsa FACHB-351</name>
    <dbReference type="NCBI Taxonomy" id="234711"/>
    <lineage>
        <taxon>Bacteria</taxon>
        <taxon>Bacillati</taxon>
        <taxon>Cyanobacteriota</taxon>
        <taxon>Cyanophyceae</taxon>
        <taxon>Spirulinales</taxon>
        <taxon>Spirulinaceae</taxon>
        <taxon>Spirulina</taxon>
    </lineage>
</organism>
<evidence type="ECO:0000256" key="3">
    <source>
        <dbReference type="ARBA" id="ARBA00022553"/>
    </source>
</evidence>
<dbReference type="CDD" id="cd00082">
    <property type="entry name" value="HisKA"/>
    <property type="match status" value="1"/>
</dbReference>
<sequence length="1434" mass="162178">MTIFPPISAESFANGCPGVTQQILEVLPLGVALHGVSGQLNYLNPVAQSWFNLQLEHPIPLAKISQSLRLCRASGEGLYPTEQLPISQALRGQSVTVSDLKTEQGGEVKALKLEVHPLWGEEKQIIGAIAFFHLLASPSPPGKQQENILERLTTNVPAVIYRYQINATGQDRITYITSRCRELYELEPEVIYQDAQVLWHLIHPEDIPQLLESVGESQRTLSPWSTEHRIQTPSGKLKWIQAFSTPQRQPNGDTVWDGIMMDITERKQAEKALQDSERRYAALADIAPVGIFRNDLTGNCIYSNEYSLKIIGLSRSEALGQGWMSAMHPDDCDRILQAWLNFVQQGEPFACEYRFLHPDGKIIWVYGEAVPEQDSEGNITGYVGTLMDITTQKQTHLALQENQHFIEQVANTSPNLIYIYDLQLQRNIYTNREVTQLLGYSAEEVRAMGNNFLAEIVHPQDFPRVVTHLQNFPQASEEEVREIQYRIRHANGSWRWLWSRETVFKRDENGRVQQIIGATQDITRHKAIEAALMASESRSQAILSAIPDLMLRVRADGQCLDYLPPEDSYAQCFLPIDSHLREILPPPLFERQLAAIQRAITTGELQVYEHELVKDGQRCYEEVRIAAVSLEEALIIVRDISDRKQAELLLRQSEARFRRLTENVPGVVYRYYRTDNGQDQFTYVSPRCLDLFEVPPSTIQQDAQVLWRMIHPDDARVMQERAPLAAQNLIPWQIDYRLTTPSGQQKWLQNFASPDVAPDGTVFWDGLIIDITKRKAAEQLIADYNRTLEQKVQQRTLALEQEILERERIALALQQSETRFRAIFNQAFQFVGLLQPDGILLEANQTALDFAGITLEDVVNQYFWDCWWWQVSPDTQEQLKQAIAQAAQGEFIRYEAKVWGKNKQVITIDFSLRPIRNQQGDVMLLIPEGRDITNLMEIEAQLRQAKEAAEMANQAKNIFMANMSHELRTPLNAILGFSRLMSQDSNLSVSQQEILRIIHQSGDHLLALINQILDLSKIEAGQMTRQDTPYHLVDLFGQLKPLFSLKAQEQNIVLQFDIPKDIPPYVCVDGGKLRQVLTNLLHNALKFTTCGGVILRVKTLEKSKNQALLGFEVQDSGMGIDSREIARLFQPFEQSYHQPQNNEGTGLGLTICEQCVRLLGGQMTVLSQGYAFTPPHQLESSPEAPPIGTIFRFTLPVLIPTAAEIRSLTTSQLPDSTTPDSMLIAVSDRTCSQTLESWLKPLGCKLYQTPSPEEAIALCHSHSPALIWLELDLSPQDNYELIATLLSSTDSPPTLIVLSPLLSLEHQDTLLRLGCSDFLRLPPQRQDVLAILTKYLDLSHLPLDTLPSSLLNVDSSDHSSSLTPSDLTPLPHHWRQEFASALIEGDMEKMIGFIAEIPPENYPLAQSLSSLIYDYRFEELLELLTHPNGGSSLP</sequence>
<dbReference type="EC" id="2.7.13.3" evidence="2"/>
<evidence type="ECO:0000259" key="11">
    <source>
        <dbReference type="PROSITE" id="PS50113"/>
    </source>
</evidence>
<keyword evidence="3" id="KW-0597">Phosphoprotein</keyword>
<dbReference type="EMBL" id="JAIHOM010000028">
    <property type="protein sequence ID" value="MCW6036108.1"/>
    <property type="molecule type" value="Genomic_DNA"/>
</dbReference>
<dbReference type="Gene3D" id="1.10.287.130">
    <property type="match status" value="1"/>
</dbReference>
<dbReference type="Proteomes" id="UP001526426">
    <property type="component" value="Unassembled WGS sequence"/>
</dbReference>
<dbReference type="SUPFAM" id="SSF47384">
    <property type="entry name" value="Homodimeric domain of signal transducing histidine kinase"/>
    <property type="match status" value="1"/>
</dbReference>
<dbReference type="Pfam" id="PF08448">
    <property type="entry name" value="PAS_4"/>
    <property type="match status" value="2"/>
</dbReference>
<dbReference type="InterPro" id="IPR013656">
    <property type="entry name" value="PAS_4"/>
</dbReference>
<feature type="domain" description="PAS" evidence="10">
    <location>
        <begin position="816"/>
        <end position="890"/>
    </location>
</feature>
<dbReference type="InterPro" id="IPR011006">
    <property type="entry name" value="CheY-like_superfamily"/>
</dbReference>
<dbReference type="Pfam" id="PF02518">
    <property type="entry name" value="HATPase_c"/>
    <property type="match status" value="1"/>
</dbReference>
<comment type="caution">
    <text evidence="7">Lacks conserved residue(s) required for the propagation of feature annotation.</text>
</comment>
<dbReference type="InterPro" id="IPR036890">
    <property type="entry name" value="HATPase_C_sf"/>
</dbReference>
<dbReference type="PROSITE" id="PS50113">
    <property type="entry name" value="PAC"/>
    <property type="match status" value="5"/>
</dbReference>
<evidence type="ECO:0000259" key="9">
    <source>
        <dbReference type="PROSITE" id="PS50110"/>
    </source>
</evidence>
<feature type="domain" description="PAC" evidence="11">
    <location>
        <begin position="224"/>
        <end position="275"/>
    </location>
</feature>
<dbReference type="Pfam" id="PF00512">
    <property type="entry name" value="HisKA"/>
    <property type="match status" value="1"/>
</dbReference>
<feature type="domain" description="Histidine kinase" evidence="8">
    <location>
        <begin position="962"/>
        <end position="1199"/>
    </location>
</feature>
<keyword evidence="4" id="KW-0808">Transferase</keyword>
<dbReference type="PROSITE" id="PS50109">
    <property type="entry name" value="HIS_KIN"/>
    <property type="match status" value="1"/>
</dbReference>
<evidence type="ECO:0000259" key="10">
    <source>
        <dbReference type="PROSITE" id="PS50112"/>
    </source>
</evidence>
<dbReference type="InterPro" id="IPR004358">
    <property type="entry name" value="Sig_transdc_His_kin-like_C"/>
</dbReference>
<dbReference type="SMART" id="SM00086">
    <property type="entry name" value="PAC"/>
    <property type="match status" value="6"/>
</dbReference>
<evidence type="ECO:0000256" key="4">
    <source>
        <dbReference type="ARBA" id="ARBA00022679"/>
    </source>
</evidence>
<dbReference type="PANTHER" id="PTHR43304">
    <property type="entry name" value="PHYTOCHROME-LIKE PROTEIN CPH1"/>
    <property type="match status" value="1"/>
</dbReference>
<dbReference type="PRINTS" id="PR00344">
    <property type="entry name" value="BCTRLSENSOR"/>
</dbReference>
<gene>
    <name evidence="12" type="ORF">K4A83_07460</name>
</gene>
<feature type="domain" description="PAC" evidence="11">
    <location>
        <begin position="349"/>
        <end position="401"/>
    </location>
</feature>
<dbReference type="SUPFAM" id="SSF52172">
    <property type="entry name" value="CheY-like"/>
    <property type="match status" value="1"/>
</dbReference>
<evidence type="ECO:0000256" key="5">
    <source>
        <dbReference type="ARBA" id="ARBA00022777"/>
    </source>
</evidence>
<feature type="domain" description="PAS" evidence="10">
    <location>
        <begin position="276"/>
        <end position="347"/>
    </location>
</feature>
<dbReference type="RefSeq" id="WP_265263845.1">
    <property type="nucleotide sequence ID" value="NZ_JAIHOM010000028.1"/>
</dbReference>
<comment type="catalytic activity">
    <reaction evidence="1">
        <text>ATP + protein L-histidine = ADP + protein N-phospho-L-histidine.</text>
        <dbReference type="EC" id="2.7.13.3"/>
    </reaction>
</comment>
<dbReference type="Pfam" id="PF08447">
    <property type="entry name" value="PAS_3"/>
    <property type="match status" value="4"/>
</dbReference>
<feature type="domain" description="PAC" evidence="11">
    <location>
        <begin position="732"/>
        <end position="783"/>
    </location>
</feature>
<dbReference type="InterPro" id="IPR000014">
    <property type="entry name" value="PAS"/>
</dbReference>
<evidence type="ECO:0000256" key="7">
    <source>
        <dbReference type="PROSITE-ProRule" id="PRU00169"/>
    </source>
</evidence>
<evidence type="ECO:0000256" key="1">
    <source>
        <dbReference type="ARBA" id="ARBA00000085"/>
    </source>
</evidence>
<dbReference type="InterPro" id="IPR013655">
    <property type="entry name" value="PAS_fold_3"/>
</dbReference>
<dbReference type="SMART" id="SM00091">
    <property type="entry name" value="PAS"/>
    <property type="match status" value="7"/>
</dbReference>
<dbReference type="CDD" id="cd00156">
    <property type="entry name" value="REC"/>
    <property type="match status" value="1"/>
</dbReference>
<dbReference type="InterPro" id="IPR052162">
    <property type="entry name" value="Sensor_kinase/Photoreceptor"/>
</dbReference>
<dbReference type="InterPro" id="IPR035965">
    <property type="entry name" value="PAS-like_dom_sf"/>
</dbReference>
<dbReference type="PROSITE" id="PS50112">
    <property type="entry name" value="PAS"/>
    <property type="match status" value="3"/>
</dbReference>
<dbReference type="Gene3D" id="3.40.50.2300">
    <property type="match status" value="1"/>
</dbReference>